<reference evidence="3 5" key="2">
    <citation type="submission" date="2019-04" db="EMBL/GenBank/DDBJ databases">
        <title>Methylomes of two halophilic Archaea, Haloarcula marismortui and Haloferax mediterranei.</title>
        <authorList>
            <person name="DasSarma S."/>
            <person name="DasSarma P."/>
            <person name="DasSarma S."/>
            <person name="Fomenkov A."/>
            <person name="Vincze T."/>
            <person name="Anton B.P."/>
            <person name="Roberts R.J."/>
        </authorList>
    </citation>
    <scope>NUCLEOTIDE SEQUENCE [LARGE SCALE GENOMIC DNA]</scope>
    <source>
        <strain evidence="3 5">ATCC 43049</strain>
    </source>
</reference>
<reference evidence="2 4" key="1">
    <citation type="journal article" date="2004" name="Genome Res.">
        <title>Genome sequence of Haloarcula marismortui: a halophilic archaeon from the Dead Sea.</title>
        <authorList>
            <person name="Baliga N.S."/>
            <person name="Bonneau R."/>
            <person name="Facciotti M.T."/>
            <person name="Pan M."/>
            <person name="Glusman G."/>
            <person name="Deutsch E.W."/>
            <person name="Shannon P."/>
            <person name="Chiu Y."/>
            <person name="Weng R.S."/>
            <person name="Gan R.R."/>
            <person name="Hung P."/>
            <person name="Date S.V."/>
            <person name="Marcotte E."/>
            <person name="Hood L."/>
            <person name="Ng W.V."/>
        </authorList>
    </citation>
    <scope>NUCLEOTIDE SEQUENCE [LARGE SCALE GENOMIC DNA]</scope>
    <source>
        <strain evidence="2">ATCC 43049</strain>
        <strain evidence="4">ATCC 43049 / DSM 3752 / JCM 8966 / VKM B-1809</strain>
    </source>
</reference>
<organism evidence="2 4">
    <name type="scientific">Haloarcula marismortui (strain ATCC 43049 / DSM 3752 / JCM 8966 / VKM B-1809)</name>
    <name type="common">Halobacterium marismortui</name>
    <dbReference type="NCBI Taxonomy" id="272569"/>
    <lineage>
        <taxon>Archaea</taxon>
        <taxon>Methanobacteriati</taxon>
        <taxon>Methanobacteriota</taxon>
        <taxon>Stenosarchaea group</taxon>
        <taxon>Halobacteria</taxon>
        <taxon>Halobacteriales</taxon>
        <taxon>Haloarculaceae</taxon>
        <taxon>Haloarcula</taxon>
    </lineage>
</organism>
<feature type="region of interest" description="Disordered" evidence="1">
    <location>
        <begin position="1"/>
        <end position="31"/>
    </location>
</feature>
<dbReference type="PaxDb" id="272569-rrnAC0596"/>
<feature type="region of interest" description="Disordered" evidence="1">
    <location>
        <begin position="113"/>
        <end position="162"/>
    </location>
</feature>
<evidence type="ECO:0000313" key="3">
    <source>
        <dbReference type="EMBL" id="QCP90393.1"/>
    </source>
</evidence>
<dbReference type="HOGENOM" id="CLU_1492943_0_0_2"/>
<gene>
    <name evidence="2" type="ordered locus">rrnAC0596</name>
    <name evidence="3" type="ORF">E6P14_05790</name>
</gene>
<dbReference type="PATRIC" id="fig|272569.17.peg.1353"/>
<accession>Q5V4E5</accession>
<keyword evidence="4" id="KW-1185">Reference proteome</keyword>
<name>Q5V4E5_HALMA</name>
<dbReference type="KEGG" id="hma:rrnAC0596"/>
<dbReference type="GeneID" id="40151647"/>
<evidence type="ECO:0000256" key="1">
    <source>
        <dbReference type="SAM" id="MobiDB-lite"/>
    </source>
</evidence>
<sequence>MTLTTISDTGIPVKAGISSIGPEPSGPDGSWHSFRDQIPIGVSSREWTGNGYQYSSRAGQRLPVEIGGVPTRMVDVPGAEDFGGFQLVDIPLTLGSGQHAITVDGTTVSTVQIYNPDDPPKPDTDSQPDPEVPGTTGTDEQPGTQPSAGGSESNQQRSTVPTKTVAAAGIAALALLIWAR</sequence>
<proteinExistence type="predicted"/>
<dbReference type="EnsemblBacteria" id="AAV45607">
    <property type="protein sequence ID" value="AAV45607"/>
    <property type="gene ID" value="rrnAC0596"/>
</dbReference>
<protein>
    <submittedName>
        <fullName evidence="2">Uncharacterized protein</fullName>
    </submittedName>
</protein>
<dbReference type="EMBL" id="AY596297">
    <property type="protein sequence ID" value="AAV45607.1"/>
    <property type="molecule type" value="Genomic_DNA"/>
</dbReference>
<dbReference type="AlphaFoldDB" id="Q5V4E5"/>
<dbReference type="STRING" id="272569.rrnAC0596"/>
<feature type="compositionally biased region" description="Polar residues" evidence="1">
    <location>
        <begin position="135"/>
        <end position="162"/>
    </location>
</feature>
<evidence type="ECO:0000313" key="5">
    <source>
        <dbReference type="Proteomes" id="UP000298722"/>
    </source>
</evidence>
<dbReference type="EMBL" id="CP039138">
    <property type="protein sequence ID" value="QCP90393.1"/>
    <property type="molecule type" value="Genomic_DNA"/>
</dbReference>
<evidence type="ECO:0000313" key="4">
    <source>
        <dbReference type="Proteomes" id="UP000001169"/>
    </source>
</evidence>
<evidence type="ECO:0000313" key="2">
    <source>
        <dbReference type="EMBL" id="AAV45607.1"/>
    </source>
</evidence>
<dbReference type="Proteomes" id="UP000298722">
    <property type="component" value="Chromosome"/>
</dbReference>
<dbReference type="Proteomes" id="UP000001169">
    <property type="component" value="Chromosome I"/>
</dbReference>
<dbReference type="RefSeq" id="WP_011223115.1">
    <property type="nucleotide sequence ID" value="NC_006396.1"/>
</dbReference>